<sequence length="63" mass="7235">MKAGLLCPSVSEMILMSAPAADVRLAARCRRPWNRMGGRPVSSDRWRTRSRGVWRLTRLSHDR</sequence>
<proteinExistence type="predicted"/>
<organism evidence="1 2">
    <name type="scientific">Nocardiopsis sinuspersici</name>
    <dbReference type="NCBI Taxonomy" id="501010"/>
    <lineage>
        <taxon>Bacteria</taxon>
        <taxon>Bacillati</taxon>
        <taxon>Actinomycetota</taxon>
        <taxon>Actinomycetes</taxon>
        <taxon>Streptosporangiales</taxon>
        <taxon>Nocardiopsidaceae</taxon>
        <taxon>Nocardiopsis</taxon>
    </lineage>
</organism>
<keyword evidence="2" id="KW-1185">Reference proteome</keyword>
<accession>A0A1V3C739</accession>
<gene>
    <name evidence="1" type="ORF">NOSIN_22835</name>
</gene>
<dbReference type="AlphaFoldDB" id="A0A1V3C739"/>
<comment type="caution">
    <text evidence="1">The sequence shown here is derived from an EMBL/GenBank/DDBJ whole genome shotgun (WGS) entry which is preliminary data.</text>
</comment>
<protein>
    <submittedName>
        <fullName evidence="1">Uncharacterized protein</fullName>
    </submittedName>
</protein>
<name>A0A1V3C739_9ACTN</name>
<dbReference type="EMBL" id="MCOK01000001">
    <property type="protein sequence ID" value="OOC56309.1"/>
    <property type="molecule type" value="Genomic_DNA"/>
</dbReference>
<evidence type="ECO:0000313" key="2">
    <source>
        <dbReference type="Proteomes" id="UP000189004"/>
    </source>
</evidence>
<dbReference type="Proteomes" id="UP000189004">
    <property type="component" value="Unassembled WGS sequence"/>
</dbReference>
<evidence type="ECO:0000313" key="1">
    <source>
        <dbReference type="EMBL" id="OOC56309.1"/>
    </source>
</evidence>
<reference evidence="2" key="1">
    <citation type="submission" date="2016-08" db="EMBL/GenBank/DDBJ databases">
        <authorList>
            <person name="Tokovenko B."/>
            <person name="Kalinowski J."/>
        </authorList>
    </citation>
    <scope>NUCLEOTIDE SEQUENCE [LARGE SCALE GENOMIC DNA]</scope>
    <source>
        <strain evidence="2">UTMC102</strain>
    </source>
</reference>